<gene>
    <name evidence="1" type="ORF">FOE67_14480</name>
</gene>
<dbReference type="Proteomes" id="UP000530234">
    <property type="component" value="Unassembled WGS sequence"/>
</dbReference>
<dbReference type="EMBL" id="VKHS01000330">
    <property type="protein sequence ID" value="MBB0230690.1"/>
    <property type="molecule type" value="Genomic_DNA"/>
</dbReference>
<protein>
    <submittedName>
        <fullName evidence="1">Uncharacterized protein</fullName>
    </submittedName>
</protein>
<organism evidence="1 2">
    <name type="scientific">Streptomyces calidiresistens</name>
    <dbReference type="NCBI Taxonomy" id="1485586"/>
    <lineage>
        <taxon>Bacteria</taxon>
        <taxon>Bacillati</taxon>
        <taxon>Actinomycetota</taxon>
        <taxon>Actinomycetes</taxon>
        <taxon>Kitasatosporales</taxon>
        <taxon>Streptomycetaceae</taxon>
        <taxon>Streptomyces</taxon>
    </lineage>
</organism>
<reference evidence="2" key="1">
    <citation type="submission" date="2019-10" db="EMBL/GenBank/DDBJ databases">
        <title>Streptomyces sp. nov., a novel actinobacterium isolated from alkaline environment.</title>
        <authorList>
            <person name="Golinska P."/>
        </authorList>
    </citation>
    <scope>NUCLEOTIDE SEQUENCE [LARGE SCALE GENOMIC DNA]</scope>
    <source>
        <strain evidence="2">DSM 42108</strain>
    </source>
</reference>
<proteinExistence type="predicted"/>
<evidence type="ECO:0000313" key="1">
    <source>
        <dbReference type="EMBL" id="MBB0230690.1"/>
    </source>
</evidence>
<keyword evidence="2" id="KW-1185">Reference proteome</keyword>
<feature type="non-terminal residue" evidence="1">
    <location>
        <position position="85"/>
    </location>
</feature>
<evidence type="ECO:0000313" key="2">
    <source>
        <dbReference type="Proteomes" id="UP000530234"/>
    </source>
</evidence>
<dbReference type="AlphaFoldDB" id="A0A7W3XX32"/>
<accession>A0A7W3XX32</accession>
<name>A0A7W3XX32_9ACTN</name>
<sequence>MATGAGPGAGSRGADGARDLLRAVGSLVRDEETGRVGVLQDVLTFRDTSVPPYLPPRTRTLAYIRPEGGGREWTTDPGRVTVVGE</sequence>
<comment type="caution">
    <text evidence="1">The sequence shown here is derived from an EMBL/GenBank/DDBJ whole genome shotgun (WGS) entry which is preliminary data.</text>
</comment>